<dbReference type="GeneID" id="102521012"/>
<evidence type="ECO:0000256" key="6">
    <source>
        <dbReference type="ARBA" id="ARBA00025497"/>
    </source>
</evidence>
<dbReference type="GO" id="GO:0003785">
    <property type="term" value="F:actin monomer binding"/>
    <property type="evidence" value="ECO:0007669"/>
    <property type="project" value="InterPro"/>
</dbReference>
<feature type="compositionally biased region" description="Basic and acidic residues" evidence="7">
    <location>
        <begin position="27"/>
        <end position="38"/>
    </location>
</feature>
<dbReference type="GO" id="GO:0007015">
    <property type="term" value="P:actin filament organization"/>
    <property type="evidence" value="ECO:0007669"/>
    <property type="project" value="InterPro"/>
</dbReference>
<organism evidence="8 9">
    <name type="scientific">Camelus ferus</name>
    <name type="common">Wild bactrian camel</name>
    <name type="synonym">Camelus bactrianus ferus</name>
    <dbReference type="NCBI Taxonomy" id="419612"/>
    <lineage>
        <taxon>Eukaryota</taxon>
        <taxon>Metazoa</taxon>
        <taxon>Chordata</taxon>
        <taxon>Craniata</taxon>
        <taxon>Vertebrata</taxon>
        <taxon>Euteleostomi</taxon>
        <taxon>Mammalia</taxon>
        <taxon>Eutheria</taxon>
        <taxon>Laurasiatheria</taxon>
        <taxon>Artiodactyla</taxon>
        <taxon>Tylopoda</taxon>
        <taxon>Camelidae</taxon>
        <taxon>Camelus</taxon>
    </lineage>
</organism>
<dbReference type="Proteomes" id="UP000694856">
    <property type="component" value="Chromosome 19"/>
</dbReference>
<dbReference type="InterPro" id="IPR001152">
    <property type="entry name" value="Beta-thymosin"/>
</dbReference>
<keyword evidence="5" id="KW-0206">Cytoskeleton</keyword>
<evidence type="ECO:0000256" key="1">
    <source>
        <dbReference type="ARBA" id="ARBA00004245"/>
    </source>
</evidence>
<dbReference type="PANTHER" id="PTHR12021:SF3">
    <property type="entry name" value="THYMOSIN BETA-4-LIKE"/>
    <property type="match status" value="1"/>
</dbReference>
<accession>A0A8B8RH45</accession>
<keyword evidence="8" id="KW-1185">Reference proteome</keyword>
<evidence type="ECO:0000313" key="9">
    <source>
        <dbReference type="RefSeq" id="XP_032317281.1"/>
    </source>
</evidence>
<protein>
    <submittedName>
        <fullName evidence="9">Thymosin beta-4-like</fullName>
    </submittedName>
</protein>
<dbReference type="InterPro" id="IPR038386">
    <property type="entry name" value="Beta-thymosin_sf"/>
</dbReference>
<evidence type="ECO:0000256" key="4">
    <source>
        <dbReference type="ARBA" id="ARBA00023203"/>
    </source>
</evidence>
<keyword evidence="4" id="KW-0009">Actin-binding</keyword>
<dbReference type="KEGG" id="cfr:102521012"/>
<dbReference type="GO" id="GO:0030334">
    <property type="term" value="P:regulation of cell migration"/>
    <property type="evidence" value="ECO:0007669"/>
    <property type="project" value="TreeGrafter"/>
</dbReference>
<evidence type="ECO:0000256" key="2">
    <source>
        <dbReference type="ARBA" id="ARBA00009511"/>
    </source>
</evidence>
<comment type="function">
    <text evidence="6">Plays an important role in the organization of the cytoskeleton. Binds to and sequesters actin monomers (G actin) and therefore inhibits actin polymerization.</text>
</comment>
<dbReference type="FunFam" id="1.20.5.520:FF:000001">
    <property type="entry name" value="Thymosin beta"/>
    <property type="match status" value="1"/>
</dbReference>
<proteinExistence type="inferred from homology"/>
<dbReference type="GO" id="GO:0005856">
    <property type="term" value="C:cytoskeleton"/>
    <property type="evidence" value="ECO:0007669"/>
    <property type="project" value="UniProtKB-SubCell"/>
</dbReference>
<gene>
    <name evidence="9" type="primary">LOC102521012</name>
</gene>
<sequence>MAEVEKFGKSKLKKSETQEKNPLPSRETTEQEKQSGKS</sequence>
<reference evidence="9" key="1">
    <citation type="submission" date="2025-08" db="UniProtKB">
        <authorList>
            <consortium name="RefSeq"/>
        </authorList>
    </citation>
    <scope>IDENTIFICATION</scope>
    <source>
        <tissue evidence="9">Ear skin</tissue>
    </source>
</reference>
<comment type="subcellular location">
    <subcellularLocation>
        <location evidence="1">Cytoplasm</location>
        <location evidence="1">Cytoskeleton</location>
    </subcellularLocation>
</comment>
<dbReference type="GO" id="GO:0005737">
    <property type="term" value="C:cytoplasm"/>
    <property type="evidence" value="ECO:0007669"/>
    <property type="project" value="TreeGrafter"/>
</dbReference>
<feature type="region of interest" description="Disordered" evidence="7">
    <location>
        <begin position="1"/>
        <end position="38"/>
    </location>
</feature>
<evidence type="ECO:0000256" key="7">
    <source>
        <dbReference type="SAM" id="MobiDB-lite"/>
    </source>
</evidence>
<dbReference type="AlphaFoldDB" id="A0A8B8RH45"/>
<comment type="similarity">
    <text evidence="2">Belongs to the thymosin beta family.</text>
</comment>
<keyword evidence="3" id="KW-0963">Cytoplasm</keyword>
<dbReference type="PANTHER" id="PTHR12021">
    <property type="entry name" value="THYMOSIN BETA"/>
    <property type="match status" value="1"/>
</dbReference>
<evidence type="ECO:0000313" key="8">
    <source>
        <dbReference type="Proteomes" id="UP000694856"/>
    </source>
</evidence>
<evidence type="ECO:0000256" key="5">
    <source>
        <dbReference type="ARBA" id="ARBA00023212"/>
    </source>
</evidence>
<dbReference type="SMART" id="SM00152">
    <property type="entry name" value="THY"/>
    <property type="match status" value="1"/>
</dbReference>
<dbReference type="Pfam" id="PF01290">
    <property type="entry name" value="Thymosin"/>
    <property type="match status" value="1"/>
</dbReference>
<dbReference type="Gene3D" id="1.20.5.520">
    <property type="entry name" value="Single helix bin"/>
    <property type="match status" value="1"/>
</dbReference>
<evidence type="ECO:0000256" key="3">
    <source>
        <dbReference type="ARBA" id="ARBA00022490"/>
    </source>
</evidence>
<dbReference type="RefSeq" id="XP_032317281.1">
    <property type="nucleotide sequence ID" value="XM_032461390.1"/>
</dbReference>
<feature type="compositionally biased region" description="Basic and acidic residues" evidence="7">
    <location>
        <begin position="1"/>
        <end position="19"/>
    </location>
</feature>
<name>A0A8B8RH45_CAMFR</name>